<evidence type="ECO:0000313" key="3">
    <source>
        <dbReference type="Proteomes" id="UP001597307"/>
    </source>
</evidence>
<feature type="transmembrane region" description="Helical" evidence="1">
    <location>
        <begin position="142"/>
        <end position="162"/>
    </location>
</feature>
<dbReference type="EMBL" id="JBHUGA010000013">
    <property type="protein sequence ID" value="MFD1846450.1"/>
    <property type="molecule type" value="Genomic_DNA"/>
</dbReference>
<feature type="transmembrane region" description="Helical" evidence="1">
    <location>
        <begin position="200"/>
        <end position="220"/>
    </location>
</feature>
<evidence type="ECO:0000313" key="2">
    <source>
        <dbReference type="EMBL" id="MFD1846450.1"/>
    </source>
</evidence>
<accession>A0ABW4Q6W2</accession>
<protein>
    <submittedName>
        <fullName evidence="2">Uncharacterized protein</fullName>
    </submittedName>
</protein>
<feature type="transmembrane region" description="Helical" evidence="1">
    <location>
        <begin position="240"/>
        <end position="258"/>
    </location>
</feature>
<dbReference type="Proteomes" id="UP001597307">
    <property type="component" value="Unassembled WGS sequence"/>
</dbReference>
<keyword evidence="1" id="KW-1133">Transmembrane helix</keyword>
<feature type="transmembrane region" description="Helical" evidence="1">
    <location>
        <begin position="265"/>
        <end position="285"/>
    </location>
</feature>
<feature type="transmembrane region" description="Helical" evidence="1">
    <location>
        <begin position="78"/>
        <end position="96"/>
    </location>
</feature>
<evidence type="ECO:0000256" key="1">
    <source>
        <dbReference type="SAM" id="Phobius"/>
    </source>
</evidence>
<organism evidence="2 3">
    <name type="scientific">Arthrobacter flavus</name>
    <dbReference type="NCBI Taxonomy" id="95172"/>
    <lineage>
        <taxon>Bacteria</taxon>
        <taxon>Bacillati</taxon>
        <taxon>Actinomycetota</taxon>
        <taxon>Actinomycetes</taxon>
        <taxon>Micrococcales</taxon>
        <taxon>Micrococcaceae</taxon>
        <taxon>Arthrobacter</taxon>
    </lineage>
</organism>
<name>A0ABW4Q6W2_9MICC</name>
<reference evidence="3" key="1">
    <citation type="journal article" date="2019" name="Int. J. Syst. Evol. Microbiol.">
        <title>The Global Catalogue of Microorganisms (GCM) 10K type strain sequencing project: providing services to taxonomists for standard genome sequencing and annotation.</title>
        <authorList>
            <consortium name="The Broad Institute Genomics Platform"/>
            <consortium name="The Broad Institute Genome Sequencing Center for Infectious Disease"/>
            <person name="Wu L."/>
            <person name="Ma J."/>
        </authorList>
    </citation>
    <scope>NUCLEOTIDE SEQUENCE [LARGE SCALE GENOMIC DNA]</scope>
    <source>
        <strain evidence="3">JCM 11496</strain>
    </source>
</reference>
<dbReference type="RefSeq" id="WP_343878193.1">
    <property type="nucleotide sequence ID" value="NZ_BAAAIJ010000012.1"/>
</dbReference>
<gene>
    <name evidence="2" type="ORF">ACFSFX_07550</name>
</gene>
<feature type="transmembrane region" description="Helical" evidence="1">
    <location>
        <begin position="297"/>
        <end position="316"/>
    </location>
</feature>
<keyword evidence="1" id="KW-0472">Membrane</keyword>
<feature type="transmembrane region" description="Helical" evidence="1">
    <location>
        <begin position="168"/>
        <end position="188"/>
    </location>
</feature>
<comment type="caution">
    <text evidence="2">The sequence shown here is derived from an EMBL/GenBank/DDBJ whole genome shotgun (WGS) entry which is preliminary data.</text>
</comment>
<feature type="transmembrane region" description="Helical" evidence="1">
    <location>
        <begin position="116"/>
        <end position="135"/>
    </location>
</feature>
<keyword evidence="1" id="KW-0812">Transmembrane</keyword>
<sequence length="333" mass="35500">MSATTALEGRYRLALRAYPARWRATRGEELVGVMMDVAAEKGKTKASTAEILHLALHGLTARANQALSVVPRRRRDRLAAVGLIAGTALALMMLVLGEFGRWFRWNSYTFADHPFGPVTTPAAIVFLLALGAFLAQAVGRAGVAKCLHVVTILASVALAIVLETSAPTIGVPLIVFVCFTVTSLLALAGNPTRTPRLRQLVVVGSPALGVIITLTSYLQGSGSQKTFWPPDNVGFIDGSVLSRWTLELALIAALITIAGSKTRPWACLILIPLASAPLSTMFMTLGGRGGGHITIEPAIVIVLCFLAALISAWAAWKRPILLFPTKEIRPHAK</sequence>
<keyword evidence="3" id="KW-1185">Reference proteome</keyword>
<proteinExistence type="predicted"/>